<dbReference type="EMBL" id="VSKK01000008">
    <property type="protein sequence ID" value="TYB73159.1"/>
    <property type="molecule type" value="Genomic_DNA"/>
</dbReference>
<dbReference type="AlphaFoldDB" id="A0A5D0QWB3"/>
<protein>
    <recommendedName>
        <fullName evidence="4">Phage abortive infection protein</fullName>
    </recommendedName>
</protein>
<dbReference type="Proteomes" id="UP000323720">
    <property type="component" value="Unassembled WGS sequence"/>
</dbReference>
<organism evidence="2 3">
    <name type="scientific">Bizionia myxarmorum</name>
    <dbReference type="NCBI Taxonomy" id="291186"/>
    <lineage>
        <taxon>Bacteria</taxon>
        <taxon>Pseudomonadati</taxon>
        <taxon>Bacteroidota</taxon>
        <taxon>Flavobacteriia</taxon>
        <taxon>Flavobacteriales</taxon>
        <taxon>Flavobacteriaceae</taxon>
        <taxon>Bizionia</taxon>
    </lineage>
</organism>
<dbReference type="RefSeq" id="WP_148405508.1">
    <property type="nucleotide sequence ID" value="NZ_VSKK01000008.1"/>
</dbReference>
<sequence length="228" mass="26789">MTNKERPIFNYKFYILIIGVTLILFSSLYIFTRPAIWNDFDFSNTGQIGDTIGGITAPIINLIGAILIFLSFKAQINANKIQFTLLNNEIENQKKDRNFQVILDLFQALKNDFQNLAFENYTGMSAINAYVNQIRDYWTKENFESHSHIPIYSDWKFLMAEYDLISFHIETSDLRATERTRLKSLIKNYFFTQLEYPTNSIKKQLVKFEQDSDVLKIVNDILEFNKKK</sequence>
<name>A0A5D0QWB3_9FLAO</name>
<evidence type="ECO:0000313" key="3">
    <source>
        <dbReference type="Proteomes" id="UP000323720"/>
    </source>
</evidence>
<accession>A0A5D0QWB3</accession>
<feature type="transmembrane region" description="Helical" evidence="1">
    <location>
        <begin position="12"/>
        <end position="31"/>
    </location>
</feature>
<evidence type="ECO:0000256" key="1">
    <source>
        <dbReference type="SAM" id="Phobius"/>
    </source>
</evidence>
<feature type="transmembrane region" description="Helical" evidence="1">
    <location>
        <begin position="51"/>
        <end position="72"/>
    </location>
</feature>
<keyword evidence="1" id="KW-1133">Transmembrane helix</keyword>
<evidence type="ECO:0000313" key="2">
    <source>
        <dbReference type="EMBL" id="TYB73159.1"/>
    </source>
</evidence>
<comment type="caution">
    <text evidence="2">The sequence shown here is derived from an EMBL/GenBank/DDBJ whole genome shotgun (WGS) entry which is preliminary data.</text>
</comment>
<reference evidence="2 3" key="1">
    <citation type="submission" date="2019-08" db="EMBL/GenBank/DDBJ databases">
        <title>Genomes of Antarctic Bizionia species.</title>
        <authorList>
            <person name="Bowman J.P."/>
        </authorList>
    </citation>
    <scope>NUCLEOTIDE SEQUENCE [LARGE SCALE GENOMIC DNA]</scope>
    <source>
        <strain evidence="2 3">ADA-4</strain>
    </source>
</reference>
<gene>
    <name evidence="2" type="ORF">ES674_15270</name>
</gene>
<keyword evidence="3" id="KW-1185">Reference proteome</keyword>
<proteinExistence type="predicted"/>
<keyword evidence="1" id="KW-0472">Membrane</keyword>
<evidence type="ECO:0008006" key="4">
    <source>
        <dbReference type="Google" id="ProtNLM"/>
    </source>
</evidence>
<keyword evidence="1" id="KW-0812">Transmembrane</keyword>
<dbReference type="OrthoDB" id="6678638at2"/>